<keyword evidence="1" id="KW-0479">Metal-binding</keyword>
<dbReference type="InterPro" id="IPR044861">
    <property type="entry name" value="IPNS-like_FE2OG_OXY"/>
</dbReference>
<organism evidence="3 4">
    <name type="scientific">Chrysochromulina tobinii</name>
    <dbReference type="NCBI Taxonomy" id="1460289"/>
    <lineage>
        <taxon>Eukaryota</taxon>
        <taxon>Haptista</taxon>
        <taxon>Haptophyta</taxon>
        <taxon>Prymnesiophyceae</taxon>
        <taxon>Prymnesiales</taxon>
        <taxon>Chrysochromulinaceae</taxon>
        <taxon>Chrysochromulina</taxon>
    </lineage>
</organism>
<dbReference type="Pfam" id="PF03171">
    <property type="entry name" value="2OG-FeII_Oxy"/>
    <property type="match status" value="1"/>
</dbReference>
<dbReference type="PRINTS" id="PR00682">
    <property type="entry name" value="IPNSYNTHASE"/>
</dbReference>
<gene>
    <name evidence="3" type="ORF">Ctob_002459</name>
</gene>
<protein>
    <submittedName>
        <fullName evidence="3">2og-fe oxygenase superfamily protein</fullName>
    </submittedName>
</protein>
<comment type="similarity">
    <text evidence="1">Belongs to the iron/ascorbate-dependent oxidoreductase family.</text>
</comment>
<dbReference type="OrthoDB" id="288590at2759"/>
<evidence type="ECO:0000259" key="2">
    <source>
        <dbReference type="PROSITE" id="PS51471"/>
    </source>
</evidence>
<evidence type="ECO:0000313" key="4">
    <source>
        <dbReference type="Proteomes" id="UP000037460"/>
    </source>
</evidence>
<dbReference type="InterPro" id="IPR005123">
    <property type="entry name" value="Oxoglu/Fe-dep_dioxygenase_dom"/>
</dbReference>
<dbReference type="PROSITE" id="PS51471">
    <property type="entry name" value="FE2OG_OXY"/>
    <property type="match status" value="1"/>
</dbReference>
<keyword evidence="1" id="KW-0408">Iron</keyword>
<dbReference type="SUPFAM" id="SSF51197">
    <property type="entry name" value="Clavaminate synthase-like"/>
    <property type="match status" value="1"/>
</dbReference>
<dbReference type="Proteomes" id="UP000037460">
    <property type="component" value="Unassembled WGS sequence"/>
</dbReference>
<dbReference type="InterPro" id="IPR026992">
    <property type="entry name" value="DIOX_N"/>
</dbReference>
<keyword evidence="1" id="KW-0560">Oxidoreductase</keyword>
<dbReference type="InterPro" id="IPR027443">
    <property type="entry name" value="IPNS-like_sf"/>
</dbReference>
<comment type="caution">
    <text evidence="3">The sequence shown here is derived from an EMBL/GenBank/DDBJ whole genome shotgun (WGS) entry which is preliminary data.</text>
</comment>
<dbReference type="Pfam" id="PF14226">
    <property type="entry name" value="DIOX_N"/>
    <property type="match status" value="1"/>
</dbReference>
<reference evidence="4" key="1">
    <citation type="journal article" date="2015" name="PLoS Genet.">
        <title>Genome Sequence and Transcriptome Analyses of Chrysochromulina tobin: Metabolic Tools for Enhanced Algal Fitness in the Prominent Order Prymnesiales (Haptophyceae).</title>
        <authorList>
            <person name="Hovde B.T."/>
            <person name="Deodato C.R."/>
            <person name="Hunsperger H.M."/>
            <person name="Ryken S.A."/>
            <person name="Yost W."/>
            <person name="Jha R.K."/>
            <person name="Patterson J."/>
            <person name="Monnat R.J. Jr."/>
            <person name="Barlow S.B."/>
            <person name="Starkenburg S.R."/>
            <person name="Cattolico R.A."/>
        </authorList>
    </citation>
    <scope>NUCLEOTIDE SEQUENCE</scope>
    <source>
        <strain evidence="4">CCMP291</strain>
    </source>
</reference>
<dbReference type="GO" id="GO:0016491">
    <property type="term" value="F:oxidoreductase activity"/>
    <property type="evidence" value="ECO:0007669"/>
    <property type="project" value="UniProtKB-KW"/>
</dbReference>
<proteinExistence type="inferred from homology"/>
<evidence type="ECO:0000313" key="3">
    <source>
        <dbReference type="EMBL" id="KOO24965.1"/>
    </source>
</evidence>
<evidence type="ECO:0000256" key="1">
    <source>
        <dbReference type="RuleBase" id="RU003682"/>
    </source>
</evidence>
<name>A0A0M0JEW8_9EUKA</name>
<keyword evidence="4" id="KW-1185">Reference proteome</keyword>
<dbReference type="GO" id="GO:0046872">
    <property type="term" value="F:metal ion binding"/>
    <property type="evidence" value="ECO:0007669"/>
    <property type="project" value="UniProtKB-KW"/>
</dbReference>
<sequence>MGPPVIDLHKPTDHVRDEISRACSDYGFFQVVNHGVEPALLAAFREQMVTFFNLPAHKKGKLRRDGSNARGFFDDELTKRRRDWKEALDFGVPGSRDWGVKDNDPANACLDGFNRFPSVADAPLFRDVMVRYFESLTVLSATIAARMAEGLDMNSSYFDDLLHTSHTSYLRLNYYPPCQEPGPPPPLGISPHKDAGFLTVLEQDLDCHSLQVVRRGDDPNDEGAWVTMVPIEGALTINTGDMAQIWSNDRYHAPLHRVLTHPTHRRYSAPFFYNPGYDTKVAPLPTLGEPVFHPCTWGYYRAQRFAGDFADFGTEIQSSDYLRDSGSPHLERQRSFLVAANFARPFSVDEYRPLLTMPCSRA</sequence>
<dbReference type="PANTHER" id="PTHR47990">
    <property type="entry name" value="2-OXOGLUTARATE (2OG) AND FE(II)-DEPENDENT OXYGENASE SUPERFAMILY PROTEIN-RELATED"/>
    <property type="match status" value="1"/>
</dbReference>
<feature type="domain" description="Fe2OG dioxygenase" evidence="2">
    <location>
        <begin position="165"/>
        <end position="275"/>
    </location>
</feature>
<dbReference type="AlphaFoldDB" id="A0A0M0JEW8"/>
<dbReference type="InterPro" id="IPR050231">
    <property type="entry name" value="Iron_ascorbate_oxido_reductase"/>
</dbReference>
<accession>A0A0M0JEW8</accession>
<dbReference type="EMBL" id="JWZX01003033">
    <property type="protein sequence ID" value="KOO24965.1"/>
    <property type="molecule type" value="Genomic_DNA"/>
</dbReference>
<dbReference type="Gene3D" id="2.60.120.330">
    <property type="entry name" value="B-lactam Antibiotic, Isopenicillin N Synthase, Chain"/>
    <property type="match status" value="1"/>
</dbReference>